<organism evidence="2 3">
    <name type="scientific">Rhodotorula toruloides</name>
    <name type="common">Yeast</name>
    <name type="synonym">Rhodosporidium toruloides</name>
    <dbReference type="NCBI Taxonomy" id="5286"/>
    <lineage>
        <taxon>Eukaryota</taxon>
        <taxon>Fungi</taxon>
        <taxon>Dikarya</taxon>
        <taxon>Basidiomycota</taxon>
        <taxon>Pucciniomycotina</taxon>
        <taxon>Microbotryomycetes</taxon>
        <taxon>Sporidiobolales</taxon>
        <taxon>Sporidiobolaceae</taxon>
        <taxon>Rhodotorula</taxon>
    </lineage>
</organism>
<dbReference type="EMBL" id="LCTV02000010">
    <property type="protein sequence ID" value="PRQ72151.1"/>
    <property type="molecule type" value="Genomic_DNA"/>
</dbReference>
<feature type="region of interest" description="Disordered" evidence="1">
    <location>
        <begin position="708"/>
        <end position="731"/>
    </location>
</feature>
<evidence type="ECO:0000256" key="1">
    <source>
        <dbReference type="SAM" id="MobiDB-lite"/>
    </source>
</evidence>
<evidence type="ECO:0000313" key="3">
    <source>
        <dbReference type="Proteomes" id="UP000239560"/>
    </source>
</evidence>
<dbReference type="Proteomes" id="UP000239560">
    <property type="component" value="Unassembled WGS sequence"/>
</dbReference>
<feature type="region of interest" description="Disordered" evidence="1">
    <location>
        <begin position="565"/>
        <end position="620"/>
    </location>
</feature>
<comment type="caution">
    <text evidence="2">The sequence shown here is derived from an EMBL/GenBank/DDBJ whole genome shotgun (WGS) entry which is preliminary data.</text>
</comment>
<accession>A0A2T0A2D0</accession>
<protein>
    <submittedName>
        <fullName evidence="2">RNA binding protein</fullName>
    </submittedName>
</protein>
<evidence type="ECO:0000313" key="2">
    <source>
        <dbReference type="EMBL" id="PRQ72151.1"/>
    </source>
</evidence>
<reference evidence="2 3" key="1">
    <citation type="journal article" date="2018" name="Elife">
        <title>Functional genomics of lipid metabolism in the oleaginous yeast Rhodosporidium toruloides.</title>
        <authorList>
            <person name="Coradetti S.T."/>
            <person name="Pinel D."/>
            <person name="Geiselman G."/>
            <person name="Ito M."/>
            <person name="Mondo S."/>
            <person name="Reilly M.C."/>
            <person name="Cheng Y.F."/>
            <person name="Bauer S."/>
            <person name="Grigoriev I."/>
            <person name="Gladden J.M."/>
            <person name="Simmons B.A."/>
            <person name="Brem R."/>
            <person name="Arkin A.P."/>
            <person name="Skerker J.M."/>
        </authorList>
    </citation>
    <scope>NUCLEOTIDE SEQUENCE [LARGE SCALE GENOMIC DNA]</scope>
    <source>
        <strain evidence="2 3">NBRC 0880</strain>
    </source>
</reference>
<sequence>MSHSSPAAILVPATPAQQHLLCASTAWVPPPPTATRRQGNKIAPVPAEQHFITASDIQQWRGEHPTEPLRPPTVDTATRPPAGEGAALDKATLKNYRPPQHPASHVLHTIPPRAPSRSSRSSILAYALHLATSSRLSSYSSPSGSRQLLHLAELERDTQDGIDIDDEWIDGEEKTKGLYKVGANLLHAHMREGGLPPSVERRVALGGFAEEALLSPAAERAVTKIDSESVQPSGELDELIALKPLTTPDTTMLYHSTSATAMGGDETGRPRVNSVAQSLIDLKFGGQAESAGPSSPSLFDDKNPLDGDAEASTSSAGGPATTPHMDYRIVLSQSMRSRARSIFSTSPLPSLPASYCRRHRVRSCAVCAALVAASSERESNHAQMRRKNIPGSGLRMQFVPSGAGARVGGAATGAGTKKPLVQLVPDFLKLSAALFRDVRERANRPYEAGSSVDKDEAKMEEALWASVVKTEEKSASTSPAMKAGASLKGKERAVEAEGAGAGAKEDKSATTTAVEMQVTAEWYDLLTMMLVQACLEGYLVDGWTGTEGVETLFGVGCGVWEGRGWSTNAPVASTPAMGGTRQLKREKQRTSPVFSVPSLDGEESSSDEEDDEEEEELERVRVREEEARVLVEAARLLFGSRDVAQADYERGMRDRTHEFLNVPQNKNLHEHLEALSVKYPLSQFEDALVDFLEAGVRLLGRPALAQYDPSAASSRPPTSNASASTTQSASHVTEPDPYALVRYFAPASFATVPSLASPALFVRGQRDTSPASGAKVEEDRGVKRRRTD</sequence>
<feature type="region of interest" description="Disordered" evidence="1">
    <location>
        <begin position="286"/>
        <end position="324"/>
    </location>
</feature>
<feature type="region of interest" description="Disordered" evidence="1">
    <location>
        <begin position="62"/>
        <end position="85"/>
    </location>
</feature>
<feature type="compositionally biased region" description="Acidic residues" evidence="1">
    <location>
        <begin position="600"/>
        <end position="617"/>
    </location>
</feature>
<feature type="region of interest" description="Disordered" evidence="1">
    <location>
        <begin position="763"/>
        <end position="788"/>
    </location>
</feature>
<gene>
    <name evidence="2" type="ORF">AAT19DRAFT_9490</name>
</gene>
<dbReference type="OrthoDB" id="2534923at2759"/>
<feature type="compositionally biased region" description="Low complexity" evidence="1">
    <location>
        <begin position="709"/>
        <end position="730"/>
    </location>
</feature>
<name>A0A2T0A2D0_RHOTO</name>
<dbReference type="AlphaFoldDB" id="A0A2T0A2D0"/>
<proteinExistence type="predicted"/>